<organism evidence="8 9">
    <name type="scientific">Novymonas esmeraldas</name>
    <dbReference type="NCBI Taxonomy" id="1808958"/>
    <lineage>
        <taxon>Eukaryota</taxon>
        <taxon>Discoba</taxon>
        <taxon>Euglenozoa</taxon>
        <taxon>Kinetoplastea</taxon>
        <taxon>Metakinetoplastina</taxon>
        <taxon>Trypanosomatida</taxon>
        <taxon>Trypanosomatidae</taxon>
        <taxon>Novymonas</taxon>
    </lineage>
</organism>
<evidence type="ECO:0000256" key="2">
    <source>
        <dbReference type="ARBA" id="ARBA00004496"/>
    </source>
</evidence>
<keyword evidence="9" id="KW-1185">Reference proteome</keyword>
<evidence type="ECO:0000256" key="1">
    <source>
        <dbReference type="ARBA" id="ARBA00004123"/>
    </source>
</evidence>
<keyword evidence="5" id="KW-0963">Cytoplasm</keyword>
<reference evidence="8 9" key="1">
    <citation type="journal article" date="2021" name="MBio">
        <title>A New Model Trypanosomatid, Novymonas esmeraldas: Genomic Perception of Its 'Candidatus Pandoraea novymonadis' Endosymbiont.</title>
        <authorList>
            <person name="Zakharova A."/>
            <person name="Saura A."/>
            <person name="Butenko A."/>
            <person name="Podesvova L."/>
            <person name="Warmusova S."/>
            <person name="Kostygov A.Y."/>
            <person name="Nenarokova A."/>
            <person name="Lukes J."/>
            <person name="Opperdoes F.R."/>
            <person name="Yurchenko V."/>
        </authorList>
    </citation>
    <scope>NUCLEOTIDE SEQUENCE [LARGE SCALE GENOMIC DNA]</scope>
    <source>
        <strain evidence="8 9">E262AT.01</strain>
    </source>
</reference>
<dbReference type="EMBL" id="JAECZO010000039">
    <property type="protein sequence ID" value="KAK7194584.1"/>
    <property type="molecule type" value="Genomic_DNA"/>
</dbReference>
<comment type="subcellular location">
    <subcellularLocation>
        <location evidence="2">Cytoplasm</location>
    </subcellularLocation>
    <subcellularLocation>
        <location evidence="1">Nucleus</location>
    </subcellularLocation>
</comment>
<gene>
    <name evidence="8" type="ORF">NESM_000376600</name>
</gene>
<dbReference type="PANTHER" id="PTHR12596:SF19">
    <property type="entry name" value="IMPORTIN N-TERMINAL DOMAIN-CONTAINING PROTEIN"/>
    <property type="match status" value="1"/>
</dbReference>
<evidence type="ECO:0000313" key="9">
    <source>
        <dbReference type="Proteomes" id="UP001430356"/>
    </source>
</evidence>
<dbReference type="GO" id="GO:0005643">
    <property type="term" value="C:nuclear pore"/>
    <property type="evidence" value="ECO:0007669"/>
    <property type="project" value="TreeGrafter"/>
</dbReference>
<evidence type="ECO:0000313" key="8">
    <source>
        <dbReference type="EMBL" id="KAK7194584.1"/>
    </source>
</evidence>
<dbReference type="InterPro" id="IPR044189">
    <property type="entry name" value="XPO4/7-like"/>
</dbReference>
<dbReference type="GO" id="GO:0005737">
    <property type="term" value="C:cytoplasm"/>
    <property type="evidence" value="ECO:0007669"/>
    <property type="project" value="UniProtKB-SubCell"/>
</dbReference>
<proteinExistence type="inferred from homology"/>
<comment type="similarity">
    <text evidence="3">Belongs to the exportin family.</text>
</comment>
<evidence type="ECO:0000256" key="5">
    <source>
        <dbReference type="ARBA" id="ARBA00022490"/>
    </source>
</evidence>
<evidence type="ECO:0000256" key="6">
    <source>
        <dbReference type="ARBA" id="ARBA00022927"/>
    </source>
</evidence>
<dbReference type="Proteomes" id="UP001430356">
    <property type="component" value="Unassembled WGS sequence"/>
</dbReference>
<keyword evidence="7" id="KW-0539">Nucleus</keyword>
<keyword evidence="4" id="KW-0813">Transport</keyword>
<dbReference type="GO" id="GO:0006611">
    <property type="term" value="P:protein export from nucleus"/>
    <property type="evidence" value="ECO:0007669"/>
    <property type="project" value="TreeGrafter"/>
</dbReference>
<keyword evidence="6" id="KW-0653">Protein transport</keyword>
<sequence length="1124" mass="122845">MTEFSRVDDVDAFCLRLYSGDKGATLRVTSDGWRRIVDEMGLKLLTEVLQQSTSAYSIMFVSRAVSECLETLFSSADELTRFTLSVYELLCARDGELNAAARLALRQLVCVAVQRGYQYSRTLAQMPSTVCASCSSSMQTGEPGDRLRVGCEVLADLVTTVTERRMAHFASDVGVAKAFRDDHLLGVFRLAVRVVKDVQPSHRPVMAAGARLAQHVLDFDFACDTIQLEAEENPVTRTYPDCWADDLLDLQLMERLWGLYRIADLEPDVAHTLLEVLTSLVSLRKSFFTDVSLRPRWYAVVLLQTHLVMERLQHLEDEETLAAFARLLNRIKPNCDLSELMQLAEFSPWLRSLCGYTRQCLANWKYASSSLLSLLSVWGRLVEAKSYATQDTVEMLHCGLQVIDSYLACLHSRVQTFTAELAKVMSGGGGGGGAAASPTHGGGGTAVEYMLDDDEEGVRLEMEFLLKVVMGCSEQGWRLLEAYSERVSQSVLTHVRHNATAVSADHIVLMEEAAWSLHLLSAALHSDAAVDSSAVRVLAMLLHSLVQMQRFSSNAAFLDRLPSCVRGHVATATTRALAAILSKTVSVHVVSNRKTSAFVEQLSTQLRQCGEMEAAGTFGGYFLNVAVHALWTVLSAANVSGEVRTAALQLLDEWTSTSSVLRVLKETRSYAYLVNLHDESIPAPMRQPAALKARYLFTRCVAQVRFLDASALTDSVVNALMEPVLARISHAVYGAAAAAATGSGIGCATDVALALGDMRGILSCTERRPYRVVMDMVEPFLYPLADAVLQESNCGGETVAQLLRLVNELALNKNQRIVFGMQSAMPVHIFRYVSHVVVRAARLVHIALGGSGSGSGSNGGGSDPGVAGAAPPAGEWGWKVMRLSLSAAHHILHGGWCNLAVLQLYEDAALSSLLTSVWSLLCRVPMQECLIRPKVCTAVIKVVNVLAARFFHGVWATQPSSEVFAVVGVVESLAFPARFHTVSASQQNDALQTIDRLVNCCWVRTAYPMEEAQQARKMKLTLLRADALVFHRLVTCALERSVAADNHGMRKLLLPLFYVEGDAVGEVAQYFCSRAKTPAASHALQAQFAEVQRHVTGRGDITSKTVDELQNALHTLVDTLKEAL</sequence>
<dbReference type="AlphaFoldDB" id="A0AAW0EMG9"/>
<dbReference type="PANTHER" id="PTHR12596">
    <property type="entry name" value="EXPORTIN 4,7-RELATED"/>
    <property type="match status" value="1"/>
</dbReference>
<comment type="caution">
    <text evidence="8">The sequence shown here is derived from an EMBL/GenBank/DDBJ whole genome shotgun (WGS) entry which is preliminary data.</text>
</comment>
<dbReference type="GO" id="GO:0005049">
    <property type="term" value="F:nuclear export signal receptor activity"/>
    <property type="evidence" value="ECO:0007669"/>
    <property type="project" value="InterPro"/>
</dbReference>
<name>A0AAW0EMG9_9TRYP</name>
<protein>
    <submittedName>
        <fullName evidence="8">Uncharacterized protein</fullName>
    </submittedName>
</protein>
<accession>A0AAW0EMG9</accession>
<evidence type="ECO:0000256" key="7">
    <source>
        <dbReference type="ARBA" id="ARBA00023242"/>
    </source>
</evidence>
<evidence type="ECO:0000256" key="4">
    <source>
        <dbReference type="ARBA" id="ARBA00022448"/>
    </source>
</evidence>
<evidence type="ECO:0000256" key="3">
    <source>
        <dbReference type="ARBA" id="ARBA00009466"/>
    </source>
</evidence>